<reference evidence="1" key="1">
    <citation type="submission" date="2022-02" db="EMBL/GenBank/DDBJ databases">
        <title>Plant Genome Project.</title>
        <authorList>
            <person name="Zhang R.-G."/>
        </authorList>
    </citation>
    <scope>NUCLEOTIDE SEQUENCE</scope>
    <source>
        <strain evidence="1">AT1</strain>
    </source>
</reference>
<protein>
    <submittedName>
        <fullName evidence="1">Uncharacterized protein</fullName>
    </submittedName>
</protein>
<organism evidence="1 2">
    <name type="scientific">Rhododendron molle</name>
    <name type="common">Chinese azalea</name>
    <name type="synonym">Azalea mollis</name>
    <dbReference type="NCBI Taxonomy" id="49168"/>
    <lineage>
        <taxon>Eukaryota</taxon>
        <taxon>Viridiplantae</taxon>
        <taxon>Streptophyta</taxon>
        <taxon>Embryophyta</taxon>
        <taxon>Tracheophyta</taxon>
        <taxon>Spermatophyta</taxon>
        <taxon>Magnoliopsida</taxon>
        <taxon>eudicotyledons</taxon>
        <taxon>Gunneridae</taxon>
        <taxon>Pentapetalae</taxon>
        <taxon>asterids</taxon>
        <taxon>Ericales</taxon>
        <taxon>Ericaceae</taxon>
        <taxon>Ericoideae</taxon>
        <taxon>Rhodoreae</taxon>
        <taxon>Rhododendron</taxon>
    </lineage>
</organism>
<evidence type="ECO:0000313" key="2">
    <source>
        <dbReference type="Proteomes" id="UP001062846"/>
    </source>
</evidence>
<sequence>MPFGNLIFAVIDESLSETYLKKSGLHALSLIRRYEGSGGRFNLGTKSVKITAQEFTLVFGIPYGPNRIKPTTKPRMPATRFVYNVCVQGGRIMTNSSLKEYFQIAVKKKDEDSANDVARVLTLYLISTVFLPSTTSRVSWNLIEFIEDLDKISSYDWATFFTDELLRQLNDNIETQASTKGCITGLLYWLCEHVKSVSQGGPTNFLRFVKWRLTDFSVGLADNPLDVLDPLIVNDSKLEATELEKELLGFVKVLEDDHVKLEDEQDKDGDHLDHDDANTELQKENEILREKIKRISELQDETYEETVAELNFEVETAYVERDFFVKEVEHEEVEIYNVLVESDIIVKKLERAEGTIDDVETHCITQQFKTSESVEKDAEGKDEEEEEKEEQEEECGPEHQM</sequence>
<accession>A0ACC0PV17</accession>
<dbReference type="EMBL" id="CM046389">
    <property type="protein sequence ID" value="KAI8568388.1"/>
    <property type="molecule type" value="Genomic_DNA"/>
</dbReference>
<gene>
    <name evidence="1" type="ORF">RHMOL_Rhmol02G0194900</name>
</gene>
<evidence type="ECO:0000313" key="1">
    <source>
        <dbReference type="EMBL" id="KAI8568388.1"/>
    </source>
</evidence>
<name>A0ACC0PV17_RHOML</name>
<proteinExistence type="predicted"/>
<comment type="caution">
    <text evidence="1">The sequence shown here is derived from an EMBL/GenBank/DDBJ whole genome shotgun (WGS) entry which is preliminary data.</text>
</comment>
<keyword evidence="2" id="KW-1185">Reference proteome</keyword>
<dbReference type="Proteomes" id="UP001062846">
    <property type="component" value="Chromosome 2"/>
</dbReference>